<evidence type="ECO:0000256" key="8">
    <source>
        <dbReference type="ARBA" id="ARBA00022573"/>
    </source>
</evidence>
<evidence type="ECO:0000256" key="13">
    <source>
        <dbReference type="ARBA" id="ARBA00023136"/>
    </source>
</evidence>
<dbReference type="PANTHER" id="PTHR34148:SF1">
    <property type="entry name" value="ADENOSYLCOBINAMIDE-GDP RIBAZOLETRANSFERASE"/>
    <property type="match status" value="1"/>
</dbReference>
<evidence type="ECO:0000256" key="10">
    <source>
        <dbReference type="ARBA" id="ARBA00022692"/>
    </source>
</evidence>
<protein>
    <recommendedName>
        <fullName evidence="6 19">Adenosylcobinamide-GDP ribazoletransferase</fullName>
        <ecNumber evidence="5 19">2.7.8.26</ecNumber>
    </recommendedName>
    <alternativeName>
        <fullName evidence="16 19">Cobalamin synthase</fullName>
    </alternativeName>
    <alternativeName>
        <fullName evidence="15 19">Cobalamin-5'-phosphate synthase</fullName>
    </alternativeName>
</protein>
<name>A0ABU2BXM2_9ACTN</name>
<feature type="transmembrane region" description="Helical" evidence="19">
    <location>
        <begin position="139"/>
        <end position="160"/>
    </location>
</feature>
<evidence type="ECO:0000256" key="4">
    <source>
        <dbReference type="ARBA" id="ARBA00010561"/>
    </source>
</evidence>
<dbReference type="EC" id="2.7.8.26" evidence="5 19"/>
<evidence type="ECO:0000256" key="12">
    <source>
        <dbReference type="ARBA" id="ARBA00022989"/>
    </source>
</evidence>
<dbReference type="GO" id="GO:0051073">
    <property type="term" value="F:adenosylcobinamide-GDP ribazoletransferase activity"/>
    <property type="evidence" value="ECO:0007669"/>
    <property type="project" value="UniProtKB-EC"/>
</dbReference>
<evidence type="ECO:0000256" key="18">
    <source>
        <dbReference type="ARBA" id="ARBA00049504"/>
    </source>
</evidence>
<evidence type="ECO:0000256" key="16">
    <source>
        <dbReference type="ARBA" id="ARBA00032853"/>
    </source>
</evidence>
<dbReference type="InterPro" id="IPR003805">
    <property type="entry name" value="CobS"/>
</dbReference>
<evidence type="ECO:0000256" key="15">
    <source>
        <dbReference type="ARBA" id="ARBA00032605"/>
    </source>
</evidence>
<feature type="transmembrane region" description="Helical" evidence="19">
    <location>
        <begin position="35"/>
        <end position="54"/>
    </location>
</feature>
<evidence type="ECO:0000256" key="7">
    <source>
        <dbReference type="ARBA" id="ARBA00022475"/>
    </source>
</evidence>
<keyword evidence="21" id="KW-1185">Reference proteome</keyword>
<feature type="transmembrane region" description="Helical" evidence="19">
    <location>
        <begin position="60"/>
        <end position="80"/>
    </location>
</feature>
<accession>A0ABU2BXM2</accession>
<evidence type="ECO:0000313" key="21">
    <source>
        <dbReference type="Proteomes" id="UP001183648"/>
    </source>
</evidence>
<evidence type="ECO:0000256" key="19">
    <source>
        <dbReference type="HAMAP-Rule" id="MF_00719"/>
    </source>
</evidence>
<evidence type="ECO:0000256" key="2">
    <source>
        <dbReference type="ARBA" id="ARBA00004651"/>
    </source>
</evidence>
<keyword evidence="9 19" id="KW-0808">Transferase</keyword>
<evidence type="ECO:0000256" key="3">
    <source>
        <dbReference type="ARBA" id="ARBA00004663"/>
    </source>
</evidence>
<evidence type="ECO:0000256" key="1">
    <source>
        <dbReference type="ARBA" id="ARBA00001946"/>
    </source>
</evidence>
<evidence type="ECO:0000313" key="20">
    <source>
        <dbReference type="EMBL" id="MDR7363151.1"/>
    </source>
</evidence>
<feature type="transmembrane region" description="Helical" evidence="19">
    <location>
        <begin position="113"/>
        <end position="133"/>
    </location>
</feature>
<dbReference type="PANTHER" id="PTHR34148">
    <property type="entry name" value="ADENOSYLCOBINAMIDE-GDP RIBAZOLETRANSFERASE"/>
    <property type="match status" value="1"/>
</dbReference>
<feature type="transmembrane region" description="Helical" evidence="19">
    <location>
        <begin position="172"/>
        <end position="201"/>
    </location>
</feature>
<reference evidence="20 21" key="1">
    <citation type="submission" date="2023-07" db="EMBL/GenBank/DDBJ databases">
        <title>Sequencing the genomes of 1000 actinobacteria strains.</title>
        <authorList>
            <person name="Klenk H.-P."/>
        </authorList>
    </citation>
    <scope>NUCLEOTIDE SEQUENCE [LARGE SCALE GENOMIC DNA]</scope>
    <source>
        <strain evidence="20 21">DSM 19426</strain>
    </source>
</reference>
<feature type="transmembrane region" description="Helical" evidence="19">
    <location>
        <begin position="238"/>
        <end position="255"/>
    </location>
</feature>
<comment type="similarity">
    <text evidence="4 19">Belongs to the CobS family.</text>
</comment>
<organism evidence="20 21">
    <name type="scientific">Nocardioides marmoribigeumensis</name>
    <dbReference type="NCBI Taxonomy" id="433649"/>
    <lineage>
        <taxon>Bacteria</taxon>
        <taxon>Bacillati</taxon>
        <taxon>Actinomycetota</taxon>
        <taxon>Actinomycetes</taxon>
        <taxon>Propionibacteriales</taxon>
        <taxon>Nocardioidaceae</taxon>
        <taxon>Nocardioides</taxon>
    </lineage>
</organism>
<dbReference type="Proteomes" id="UP001183648">
    <property type="component" value="Unassembled WGS sequence"/>
</dbReference>
<dbReference type="Pfam" id="PF02654">
    <property type="entry name" value="CobS"/>
    <property type="match status" value="1"/>
</dbReference>
<evidence type="ECO:0000256" key="14">
    <source>
        <dbReference type="ARBA" id="ARBA00025228"/>
    </source>
</evidence>
<keyword evidence="11 19" id="KW-0460">Magnesium</keyword>
<keyword evidence="8 19" id="KW-0169">Cobalamin biosynthesis</keyword>
<dbReference type="HAMAP" id="MF_00719">
    <property type="entry name" value="CobS"/>
    <property type="match status" value="1"/>
</dbReference>
<proteinExistence type="inferred from homology"/>
<sequence length="256" mass="25263">MMLLDSWRLSVGTLTSVPVRPPVEVDRRRAGTAMLLAPLAVLPLGVAVAAVVLVGTWLGLPAYVVALLAVAAVVLGNRALHVDGLADTVDGLAASFDRERSLEVMRTGTSGPAGVAAVVLVLGLQAAGLMGLLAQDATVATAALAGAAVCASRVALLVCCSRGVPTARPGGLGAVVAGTVGRSWLVGGSVVAAAVLALLGVAAGLPWWRGALAVALALVAVVVLVARAVRRLGGVTGDVFGAAVEISLATVLVALS</sequence>
<comment type="catalytic activity">
    <reaction evidence="17 19">
        <text>alpha-ribazole + adenosylcob(III)inamide-GDP = adenosylcob(III)alamin + GMP + H(+)</text>
        <dbReference type="Rhea" id="RHEA:16049"/>
        <dbReference type="ChEBI" id="CHEBI:10329"/>
        <dbReference type="ChEBI" id="CHEBI:15378"/>
        <dbReference type="ChEBI" id="CHEBI:18408"/>
        <dbReference type="ChEBI" id="CHEBI:58115"/>
        <dbReference type="ChEBI" id="CHEBI:60487"/>
        <dbReference type="EC" id="2.7.8.26"/>
    </reaction>
</comment>
<evidence type="ECO:0000256" key="5">
    <source>
        <dbReference type="ARBA" id="ARBA00013200"/>
    </source>
</evidence>
<keyword evidence="7 19" id="KW-1003">Cell membrane</keyword>
<keyword evidence="10 19" id="KW-0812">Transmembrane</keyword>
<dbReference type="EMBL" id="JAVDYG010000001">
    <property type="protein sequence ID" value="MDR7363151.1"/>
    <property type="molecule type" value="Genomic_DNA"/>
</dbReference>
<evidence type="ECO:0000256" key="9">
    <source>
        <dbReference type="ARBA" id="ARBA00022679"/>
    </source>
</evidence>
<comment type="subcellular location">
    <subcellularLocation>
        <location evidence="2 19">Cell membrane</location>
        <topology evidence="2 19">Multi-pass membrane protein</topology>
    </subcellularLocation>
</comment>
<gene>
    <name evidence="19" type="primary">cobS</name>
    <name evidence="20" type="ORF">J2S63_002704</name>
</gene>
<evidence type="ECO:0000256" key="17">
    <source>
        <dbReference type="ARBA" id="ARBA00048623"/>
    </source>
</evidence>
<comment type="caution">
    <text evidence="20">The sequence shown here is derived from an EMBL/GenBank/DDBJ whole genome shotgun (WGS) entry which is preliminary data.</text>
</comment>
<evidence type="ECO:0000256" key="6">
    <source>
        <dbReference type="ARBA" id="ARBA00015850"/>
    </source>
</evidence>
<comment type="pathway">
    <text evidence="3 19">Cofactor biosynthesis; adenosylcobalamin biosynthesis; adenosylcobalamin from cob(II)yrinate a,c-diamide: step 7/7.</text>
</comment>
<feature type="transmembrane region" description="Helical" evidence="19">
    <location>
        <begin position="207"/>
        <end position="226"/>
    </location>
</feature>
<comment type="function">
    <text evidence="14 19">Joins adenosylcobinamide-GDP and alpha-ribazole to generate adenosylcobalamin (Ado-cobalamin). Also synthesizes adenosylcobalamin 5'-phosphate from adenosylcobinamide-GDP and alpha-ribazole 5'-phosphate.</text>
</comment>
<comment type="catalytic activity">
    <reaction evidence="18 19">
        <text>alpha-ribazole 5'-phosphate + adenosylcob(III)inamide-GDP = adenosylcob(III)alamin 5'-phosphate + GMP + H(+)</text>
        <dbReference type="Rhea" id="RHEA:23560"/>
        <dbReference type="ChEBI" id="CHEBI:15378"/>
        <dbReference type="ChEBI" id="CHEBI:57918"/>
        <dbReference type="ChEBI" id="CHEBI:58115"/>
        <dbReference type="ChEBI" id="CHEBI:60487"/>
        <dbReference type="ChEBI" id="CHEBI:60493"/>
        <dbReference type="EC" id="2.7.8.26"/>
    </reaction>
</comment>
<comment type="cofactor">
    <cofactor evidence="1 19">
        <name>Mg(2+)</name>
        <dbReference type="ChEBI" id="CHEBI:18420"/>
    </cofactor>
</comment>
<keyword evidence="13 19" id="KW-0472">Membrane</keyword>
<evidence type="ECO:0000256" key="11">
    <source>
        <dbReference type="ARBA" id="ARBA00022842"/>
    </source>
</evidence>
<keyword evidence="12 19" id="KW-1133">Transmembrane helix</keyword>